<dbReference type="eggNOG" id="ENOG5030D49">
    <property type="taxonomic scope" value="Bacteria"/>
</dbReference>
<reference evidence="3" key="1">
    <citation type="journal article" date="2008" name="J. Bacteriol.">
        <title>Genome sequence of the streptomycin-producing microorganism Streptomyces griseus IFO 13350.</title>
        <authorList>
            <person name="Ohnishi Y."/>
            <person name="Ishikawa J."/>
            <person name="Hara H."/>
            <person name="Suzuki H."/>
            <person name="Ikenoya M."/>
            <person name="Ikeda H."/>
            <person name="Yamashita A."/>
            <person name="Hattori M."/>
            <person name="Horinouchi S."/>
        </authorList>
    </citation>
    <scope>NUCLEOTIDE SEQUENCE [LARGE SCALE GENOMIC DNA]</scope>
    <source>
        <strain evidence="3">JCM 4626 / NBRC 13350</strain>
    </source>
</reference>
<gene>
    <name evidence="2" type="ordered locus">SGR_1259</name>
</gene>
<sequence length="128" mass="14502">MPRRIMFVQLKTGYDTDRGPSWIGWVDFSKTWGTVYVHGRTLRRARGMSDANFYDIESGEEFWVSGPKRNRADTRYAPSDPDIEPDAADAYRAFLGGAPLPGREDPGRQGHRGNAHAKRQGRRKTHAP</sequence>
<evidence type="ECO:0000256" key="1">
    <source>
        <dbReference type="SAM" id="MobiDB-lite"/>
    </source>
</evidence>
<dbReference type="EMBL" id="AP009493">
    <property type="protein sequence ID" value="BAG18088.1"/>
    <property type="molecule type" value="Genomic_DNA"/>
</dbReference>
<dbReference type="Proteomes" id="UP000001685">
    <property type="component" value="Chromosome"/>
</dbReference>
<name>B1VVA4_STRGG</name>
<protein>
    <submittedName>
        <fullName evidence="2">Uncharacterized protein</fullName>
    </submittedName>
</protein>
<dbReference type="PATRIC" id="fig|455632.4.peg.1262"/>
<evidence type="ECO:0000313" key="2">
    <source>
        <dbReference type="EMBL" id="BAG18088.1"/>
    </source>
</evidence>
<proteinExistence type="predicted"/>
<feature type="region of interest" description="Disordered" evidence="1">
    <location>
        <begin position="94"/>
        <end position="128"/>
    </location>
</feature>
<organism evidence="2 3">
    <name type="scientific">Streptomyces griseus subsp. griseus (strain JCM 4626 / CBS 651.72 / NBRC 13350 / KCC S-0626 / ISP 5235)</name>
    <dbReference type="NCBI Taxonomy" id="455632"/>
    <lineage>
        <taxon>Bacteria</taxon>
        <taxon>Bacillati</taxon>
        <taxon>Actinomycetota</taxon>
        <taxon>Actinomycetes</taxon>
        <taxon>Kitasatosporales</taxon>
        <taxon>Streptomycetaceae</taxon>
        <taxon>Streptomyces</taxon>
    </lineage>
</organism>
<dbReference type="KEGG" id="sgr:SGR_1259"/>
<dbReference type="AlphaFoldDB" id="B1VVA4"/>
<accession>B1VVA4</accession>
<feature type="compositionally biased region" description="Basic residues" evidence="1">
    <location>
        <begin position="109"/>
        <end position="128"/>
    </location>
</feature>
<dbReference type="HOGENOM" id="CLU_160740_0_0_11"/>
<evidence type="ECO:0000313" key="3">
    <source>
        <dbReference type="Proteomes" id="UP000001685"/>
    </source>
</evidence>